<dbReference type="Gene3D" id="3.40.50.2000">
    <property type="entry name" value="Glycogen Phosphorylase B"/>
    <property type="match status" value="2"/>
</dbReference>
<dbReference type="CDD" id="cd03784">
    <property type="entry name" value="GT1_Gtf-like"/>
    <property type="match status" value="1"/>
</dbReference>
<dbReference type="InterPro" id="IPR002213">
    <property type="entry name" value="UDP_glucos_trans"/>
</dbReference>
<dbReference type="AlphaFoldDB" id="A0A2I1GEJ6"/>
<dbReference type="Proteomes" id="UP000234323">
    <property type="component" value="Unassembled WGS sequence"/>
</dbReference>
<comment type="caution">
    <text evidence="4">The sequence shown here is derived from an EMBL/GenBank/DDBJ whole genome shotgun (WGS) entry which is preliminary data.</text>
</comment>
<dbReference type="PANTHER" id="PTHR48043">
    <property type="entry name" value="EG:EG0003.4 PROTEIN-RELATED"/>
    <property type="match status" value="1"/>
</dbReference>
<protein>
    <submittedName>
        <fullName evidence="4">UDP-Glycosyltransferase/glycogen phosphorylase</fullName>
    </submittedName>
</protein>
<dbReference type="VEuPathDB" id="FungiDB:RhiirA1_521388"/>
<keyword evidence="5" id="KW-1185">Reference proteome</keyword>
<keyword evidence="3" id="KW-0472">Membrane</keyword>
<dbReference type="SUPFAM" id="SSF53756">
    <property type="entry name" value="UDP-Glycosyltransferase/glycogen phosphorylase"/>
    <property type="match status" value="1"/>
</dbReference>
<keyword evidence="1" id="KW-0328">Glycosyltransferase</keyword>
<dbReference type="PANTHER" id="PTHR48043:SF145">
    <property type="entry name" value="FI06409P-RELATED"/>
    <property type="match status" value="1"/>
</dbReference>
<proteinExistence type="predicted"/>
<dbReference type="VEuPathDB" id="FungiDB:FUN_009223"/>
<dbReference type="VEuPathDB" id="FungiDB:RhiirFUN_008023"/>
<evidence type="ECO:0000256" key="3">
    <source>
        <dbReference type="SAM" id="Phobius"/>
    </source>
</evidence>
<evidence type="ECO:0000313" key="4">
    <source>
        <dbReference type="EMBL" id="PKY45058.1"/>
    </source>
</evidence>
<name>A0A2I1GEJ6_9GLOM</name>
<evidence type="ECO:0000256" key="1">
    <source>
        <dbReference type="ARBA" id="ARBA00022676"/>
    </source>
</evidence>
<reference evidence="4 5" key="1">
    <citation type="submission" date="2015-10" db="EMBL/GenBank/DDBJ databases">
        <title>Genome analyses suggest a sexual origin of heterokaryosis in a supposedly ancient asexual fungus.</title>
        <authorList>
            <person name="Ropars J."/>
            <person name="Sedzielewska K."/>
            <person name="Noel J."/>
            <person name="Charron P."/>
            <person name="Farinelli L."/>
            <person name="Marton T."/>
            <person name="Kruger M."/>
            <person name="Pelin A."/>
            <person name="Brachmann A."/>
            <person name="Corradi N."/>
        </authorList>
    </citation>
    <scope>NUCLEOTIDE SEQUENCE [LARGE SCALE GENOMIC DNA]</scope>
    <source>
        <strain evidence="4 5">A4</strain>
    </source>
</reference>
<sequence length="623" mass="71536">MVHKGPRASWYPRALRGYNGRGGHHMGNVKIVVAHSIIPQKWGEYYLRLFSKKLFLFIIICNSIFNIVNGTEFKQYAVPPADGWVPSEMILDRTEIPKNILLGVTIGGWNHLRHILTIANILADRGYNLTLAKRGKFLQSEQYPKINFISLGEEIDLSKDPETIQLVKEKVDVGRFKKVFKNHYAAYDSIFLRLKEISEMIKPDLFFCDTVNNEPCFDVAWLMKKPLVGISTSPLGLTHTPYRSDPIFGCKVNMENESFWERFRCEFISPLQFLWSFKSSFDNFNKVRAGYGLPSLKSPFERWQNSLFLVDNFFGYETPVPLPPLYQEIGPVLPDYFPSLTPDIEKFLDSHKRTMFVALGSFLFLSSENYAKLLQSIIEVIENNIVDGVIWANIEKYRESFPSNITLSDGRTISTSNLFDNKNSNIFMTSFAPQFSILNHTNTKIFLSHSGSGSVYESLYAGTPLLSLPITYDQPGNAEKLELAGVALTLDKTNLEVKDILNKIEKILNDEQIRINTKRLKTLAMINSKRKYRAADLIEFTLYSSVLKQKNINDENYNIEKWLFKELITPDTRMGLIRGKYLDVYAAALIIVISITFLSIFIIRKLIYIKLFKVKEGDKDKKD</sequence>
<organism evidence="4 5">
    <name type="scientific">Rhizophagus irregularis</name>
    <dbReference type="NCBI Taxonomy" id="588596"/>
    <lineage>
        <taxon>Eukaryota</taxon>
        <taxon>Fungi</taxon>
        <taxon>Fungi incertae sedis</taxon>
        <taxon>Mucoromycota</taxon>
        <taxon>Glomeromycotina</taxon>
        <taxon>Glomeromycetes</taxon>
        <taxon>Glomerales</taxon>
        <taxon>Glomeraceae</taxon>
        <taxon>Rhizophagus</taxon>
    </lineage>
</organism>
<dbReference type="EMBL" id="LLXI01000362">
    <property type="protein sequence ID" value="PKY45058.1"/>
    <property type="molecule type" value="Genomic_DNA"/>
</dbReference>
<dbReference type="GO" id="GO:0008194">
    <property type="term" value="F:UDP-glycosyltransferase activity"/>
    <property type="evidence" value="ECO:0007669"/>
    <property type="project" value="InterPro"/>
</dbReference>
<keyword evidence="3" id="KW-0812">Transmembrane</keyword>
<gene>
    <name evidence="4" type="ORF">RhiirA4_515570</name>
</gene>
<keyword evidence="3" id="KW-1133">Transmembrane helix</keyword>
<dbReference type="InterPro" id="IPR050271">
    <property type="entry name" value="UDP-glycosyltransferase"/>
</dbReference>
<dbReference type="Pfam" id="PF00201">
    <property type="entry name" value="UDPGT"/>
    <property type="match status" value="1"/>
</dbReference>
<accession>A0A2I1GEJ6</accession>
<evidence type="ECO:0000256" key="2">
    <source>
        <dbReference type="ARBA" id="ARBA00022679"/>
    </source>
</evidence>
<feature type="transmembrane region" description="Helical" evidence="3">
    <location>
        <begin position="584"/>
        <end position="603"/>
    </location>
</feature>
<keyword evidence="2 4" id="KW-0808">Transferase</keyword>
<evidence type="ECO:0000313" key="5">
    <source>
        <dbReference type="Proteomes" id="UP000234323"/>
    </source>
</evidence>